<sequence>MTSVEGGWYASFACSAAFGTYGALTGYGVALTFGGPVGLDFAVVYGLGTSYACARLTGGRE</sequence>
<protein>
    <submittedName>
        <fullName evidence="1">Uncharacterized protein</fullName>
    </submittedName>
</protein>
<dbReference type="Proteomes" id="UP000191055">
    <property type="component" value="Unassembled WGS sequence"/>
</dbReference>
<dbReference type="EMBL" id="FUYV01000020">
    <property type="protein sequence ID" value="SKC23763.1"/>
    <property type="molecule type" value="Genomic_DNA"/>
</dbReference>
<name>A0A1T5HSV1_9BACT</name>
<proteinExistence type="predicted"/>
<keyword evidence="2" id="KW-1185">Reference proteome</keyword>
<reference evidence="1 2" key="1">
    <citation type="submission" date="2017-02" db="EMBL/GenBank/DDBJ databases">
        <authorList>
            <person name="Peterson S.W."/>
        </authorList>
    </citation>
    <scope>NUCLEOTIDE SEQUENCE [LARGE SCALE GENOMIC DNA]</scope>
    <source>
        <strain evidence="1 2">DSM 24412</strain>
    </source>
</reference>
<gene>
    <name evidence="1" type="ORF">SAMN03080601_03048</name>
</gene>
<organism evidence="1 2">
    <name type="scientific">Alkalitalea saponilacus</name>
    <dbReference type="NCBI Taxonomy" id="889453"/>
    <lineage>
        <taxon>Bacteria</taxon>
        <taxon>Pseudomonadati</taxon>
        <taxon>Bacteroidota</taxon>
        <taxon>Bacteroidia</taxon>
        <taxon>Marinilabiliales</taxon>
        <taxon>Marinilabiliaceae</taxon>
        <taxon>Alkalitalea</taxon>
    </lineage>
</organism>
<evidence type="ECO:0000313" key="2">
    <source>
        <dbReference type="Proteomes" id="UP000191055"/>
    </source>
</evidence>
<dbReference type="STRING" id="889453.SAMN03080601_03048"/>
<dbReference type="AlphaFoldDB" id="A0A1T5HSV1"/>
<evidence type="ECO:0000313" key="1">
    <source>
        <dbReference type="EMBL" id="SKC23763.1"/>
    </source>
</evidence>
<accession>A0A1T5HSV1</accession>
<dbReference type="RefSeq" id="WP_157666490.1">
    <property type="nucleotide sequence ID" value="NZ_CP021904.1"/>
</dbReference>